<evidence type="ECO:0000256" key="2">
    <source>
        <dbReference type="ARBA" id="ARBA00013274"/>
    </source>
</evidence>
<evidence type="ECO:0000256" key="7">
    <source>
        <dbReference type="ARBA" id="ARBA00039225"/>
    </source>
</evidence>
<keyword evidence="5 9" id="KW-0378">Hydrolase</keyword>
<dbReference type="EC" id="3.1.1.4" evidence="3"/>
<accession>A0ABV0NXI4</accession>
<evidence type="ECO:0000313" key="13">
    <source>
        <dbReference type="Proteomes" id="UP001476798"/>
    </source>
</evidence>
<evidence type="ECO:0000256" key="4">
    <source>
        <dbReference type="ARBA" id="ARBA00022490"/>
    </source>
</evidence>
<evidence type="ECO:0000256" key="5">
    <source>
        <dbReference type="ARBA" id="ARBA00022801"/>
    </source>
</evidence>
<dbReference type="SMART" id="SM00239">
    <property type="entry name" value="C2"/>
    <property type="match status" value="1"/>
</dbReference>
<sequence length="130" mass="14098">MASNIIVEHHISHKFTVTVVRAENVTKGALGDLLDTPDPYMELFIPTAPESRKRTKHIDNNINPKWNETFHFILDPSQPNVLEVPVIAIAGSGGGFRAMVGFSGVMKALFESGVLDCATYVAGLSGSTWS</sequence>
<evidence type="ECO:0000256" key="1">
    <source>
        <dbReference type="ARBA" id="ARBA00004496"/>
    </source>
</evidence>
<dbReference type="SUPFAM" id="SSF49562">
    <property type="entry name" value="C2 domain (Calcium/lipid-binding domain, CaLB)"/>
    <property type="match status" value="1"/>
</dbReference>
<feature type="domain" description="PLA2c" evidence="11">
    <location>
        <begin position="37"/>
        <end position="130"/>
    </location>
</feature>
<dbReference type="Proteomes" id="UP001476798">
    <property type="component" value="Unassembled WGS sequence"/>
</dbReference>
<evidence type="ECO:0000256" key="9">
    <source>
        <dbReference type="PROSITE-ProRule" id="PRU00555"/>
    </source>
</evidence>
<gene>
    <name evidence="12" type="ORF">GOODEAATRI_024927</name>
</gene>
<dbReference type="InterPro" id="IPR035892">
    <property type="entry name" value="C2_domain_sf"/>
</dbReference>
<evidence type="ECO:0000259" key="11">
    <source>
        <dbReference type="PROSITE" id="PS51210"/>
    </source>
</evidence>
<reference evidence="12 13" key="1">
    <citation type="submission" date="2021-06" db="EMBL/GenBank/DDBJ databases">
        <authorList>
            <person name="Palmer J.M."/>
        </authorList>
    </citation>
    <scope>NUCLEOTIDE SEQUENCE [LARGE SCALE GENOMIC DNA]</scope>
    <source>
        <strain evidence="12 13">GA_2019</strain>
        <tissue evidence="12">Muscle</tissue>
    </source>
</reference>
<dbReference type="PANTHER" id="PTHR10728">
    <property type="entry name" value="CYTOSOLIC PHOSPHOLIPASE A2"/>
    <property type="match status" value="1"/>
</dbReference>
<feature type="non-terminal residue" evidence="12">
    <location>
        <position position="130"/>
    </location>
</feature>
<organism evidence="12 13">
    <name type="scientific">Goodea atripinnis</name>
    <dbReference type="NCBI Taxonomy" id="208336"/>
    <lineage>
        <taxon>Eukaryota</taxon>
        <taxon>Metazoa</taxon>
        <taxon>Chordata</taxon>
        <taxon>Craniata</taxon>
        <taxon>Vertebrata</taxon>
        <taxon>Euteleostomi</taxon>
        <taxon>Actinopterygii</taxon>
        <taxon>Neopterygii</taxon>
        <taxon>Teleostei</taxon>
        <taxon>Neoteleostei</taxon>
        <taxon>Acanthomorphata</taxon>
        <taxon>Ovalentaria</taxon>
        <taxon>Atherinomorphae</taxon>
        <taxon>Cyprinodontiformes</taxon>
        <taxon>Goodeidae</taxon>
        <taxon>Goodea</taxon>
    </lineage>
</organism>
<evidence type="ECO:0000256" key="3">
    <source>
        <dbReference type="ARBA" id="ARBA00013278"/>
    </source>
</evidence>
<comment type="caution">
    <text evidence="12">The sequence shown here is derived from an EMBL/GenBank/DDBJ whole genome shotgun (WGS) entry which is preliminary data.</text>
</comment>
<dbReference type="InterPro" id="IPR016035">
    <property type="entry name" value="Acyl_Trfase/lysoPLipase"/>
</dbReference>
<dbReference type="InterPro" id="IPR000008">
    <property type="entry name" value="C2_dom"/>
</dbReference>
<feature type="domain" description="C2" evidence="10">
    <location>
        <begin position="1"/>
        <end position="119"/>
    </location>
</feature>
<keyword evidence="13" id="KW-1185">Reference proteome</keyword>
<dbReference type="SUPFAM" id="SSF52151">
    <property type="entry name" value="FabD/lysophospholipase-like"/>
    <property type="match status" value="1"/>
</dbReference>
<evidence type="ECO:0000259" key="10">
    <source>
        <dbReference type="PROSITE" id="PS50004"/>
    </source>
</evidence>
<dbReference type="PROSITE" id="PS51210">
    <property type="entry name" value="PLA2C"/>
    <property type="match status" value="1"/>
</dbReference>
<keyword evidence="9" id="KW-0442">Lipid degradation</keyword>
<proteinExistence type="predicted"/>
<dbReference type="PROSITE" id="PS50004">
    <property type="entry name" value="C2"/>
    <property type="match status" value="1"/>
</dbReference>
<dbReference type="InterPro" id="IPR002642">
    <property type="entry name" value="LysoPLipase_cat_dom"/>
</dbReference>
<name>A0ABV0NXI4_9TELE</name>
<keyword evidence="6 9" id="KW-0443">Lipid metabolism</keyword>
<dbReference type="Pfam" id="PF01735">
    <property type="entry name" value="PLA2_B"/>
    <property type="match status" value="1"/>
</dbReference>
<dbReference type="Gene3D" id="3.40.1090.10">
    <property type="entry name" value="Cytosolic phospholipase A2 catalytic domain"/>
    <property type="match status" value="1"/>
</dbReference>
<keyword evidence="4" id="KW-0963">Cytoplasm</keyword>
<evidence type="ECO:0000256" key="8">
    <source>
        <dbReference type="ARBA" id="ARBA00042051"/>
    </source>
</evidence>
<dbReference type="EC" id="3.1.1.5" evidence="2"/>
<comment type="subcellular location">
    <subcellularLocation>
        <location evidence="1">Cytoplasm</location>
    </subcellularLocation>
</comment>
<protein>
    <recommendedName>
        <fullName evidence="7">Cytosolic phospholipase A2</fullName>
        <ecNumber evidence="3">3.1.1.4</ecNumber>
        <ecNumber evidence="2">3.1.1.5</ecNumber>
    </recommendedName>
    <alternativeName>
        <fullName evidence="8">Phospholipase A2 group IVA</fullName>
    </alternativeName>
</protein>
<evidence type="ECO:0000256" key="6">
    <source>
        <dbReference type="ARBA" id="ARBA00023098"/>
    </source>
</evidence>
<dbReference type="EMBL" id="JAHRIO010052835">
    <property type="protein sequence ID" value="MEQ2176133.1"/>
    <property type="molecule type" value="Genomic_DNA"/>
</dbReference>
<evidence type="ECO:0000313" key="12">
    <source>
        <dbReference type="EMBL" id="MEQ2176133.1"/>
    </source>
</evidence>
<dbReference type="PANTHER" id="PTHR10728:SF13">
    <property type="entry name" value="CYTOSOLIC PHOSPHOLIPASE A2"/>
    <property type="match status" value="1"/>
</dbReference>